<dbReference type="STRING" id="743718.Isova_0644"/>
<dbReference type="InterPro" id="IPR013324">
    <property type="entry name" value="RNA_pol_sigma_r3/r4-like"/>
</dbReference>
<keyword evidence="3" id="KW-0731">Sigma factor</keyword>
<dbReference type="GO" id="GO:0003677">
    <property type="term" value="F:DNA binding"/>
    <property type="evidence" value="ECO:0007669"/>
    <property type="project" value="UniProtKB-KW"/>
</dbReference>
<dbReference type="NCBIfam" id="TIGR02937">
    <property type="entry name" value="sigma70-ECF"/>
    <property type="match status" value="1"/>
</dbReference>
<dbReference type="SUPFAM" id="SSF88946">
    <property type="entry name" value="Sigma2 domain of RNA polymerase sigma factors"/>
    <property type="match status" value="1"/>
</dbReference>
<evidence type="ECO:0000256" key="1">
    <source>
        <dbReference type="ARBA" id="ARBA00010641"/>
    </source>
</evidence>
<dbReference type="Pfam" id="PF04542">
    <property type="entry name" value="Sigma70_r2"/>
    <property type="match status" value="1"/>
</dbReference>
<dbReference type="Gene3D" id="1.10.1740.10">
    <property type="match status" value="1"/>
</dbReference>
<comment type="similarity">
    <text evidence="1">Belongs to the sigma-70 factor family. ECF subfamily.</text>
</comment>
<evidence type="ECO:0000313" key="9">
    <source>
        <dbReference type="Proteomes" id="UP000009236"/>
    </source>
</evidence>
<evidence type="ECO:0000256" key="3">
    <source>
        <dbReference type="ARBA" id="ARBA00023082"/>
    </source>
</evidence>
<feature type="compositionally biased region" description="Basic and acidic residues" evidence="6">
    <location>
        <begin position="1"/>
        <end position="14"/>
    </location>
</feature>
<evidence type="ECO:0000256" key="5">
    <source>
        <dbReference type="ARBA" id="ARBA00023163"/>
    </source>
</evidence>
<dbReference type="InterPro" id="IPR007627">
    <property type="entry name" value="RNA_pol_sigma70_r2"/>
</dbReference>
<dbReference type="eggNOG" id="COG1595">
    <property type="taxonomic scope" value="Bacteria"/>
</dbReference>
<name>F6FVV1_ISOV2</name>
<organism evidence="9">
    <name type="scientific">Isoptericola variabilis (strain 225)</name>
    <dbReference type="NCBI Taxonomy" id="743718"/>
    <lineage>
        <taxon>Bacteria</taxon>
        <taxon>Bacillati</taxon>
        <taxon>Actinomycetota</taxon>
        <taxon>Actinomycetes</taxon>
        <taxon>Micrococcales</taxon>
        <taxon>Promicromonosporaceae</taxon>
        <taxon>Isoptericola</taxon>
    </lineage>
</organism>
<feature type="region of interest" description="Disordered" evidence="6">
    <location>
        <begin position="154"/>
        <end position="175"/>
    </location>
</feature>
<reference evidence="8 9" key="1">
    <citation type="submission" date="2011-05" db="EMBL/GenBank/DDBJ databases">
        <title>Complete sequence of Isoptericola variabilis 225.</title>
        <authorList>
            <consortium name="US DOE Joint Genome Institute"/>
            <person name="Lucas S."/>
            <person name="Han J."/>
            <person name="Lapidus A."/>
            <person name="Cheng J.-F."/>
            <person name="Goodwin L."/>
            <person name="Pitluck S."/>
            <person name="Peters L."/>
            <person name="Mikhailova N."/>
            <person name="Zeytun A."/>
            <person name="Han C."/>
            <person name="Tapia R."/>
            <person name="Land M."/>
            <person name="Hauser L."/>
            <person name="Kyrpides N."/>
            <person name="Ivanova N."/>
            <person name="Pagani I."/>
            <person name="Siebers A."/>
            <person name="Allgaier M."/>
            <person name="Thelen M."/>
            <person name="Hugenholtz P."/>
            <person name="Gladden J."/>
            <person name="Woyke T."/>
        </authorList>
    </citation>
    <scope>NUCLEOTIDE SEQUENCE [LARGE SCALE GENOMIC DNA]</scope>
    <source>
        <strain evidence="9">225</strain>
    </source>
</reference>
<dbReference type="HOGENOM" id="CLU_047691_5_0_11"/>
<keyword evidence="4" id="KW-0238">DNA-binding</keyword>
<accession>F6FVV1</accession>
<keyword evidence="5" id="KW-0804">Transcription</keyword>
<gene>
    <name evidence="8" type="ordered locus">Isova_0644</name>
</gene>
<dbReference type="GO" id="GO:0006352">
    <property type="term" value="P:DNA-templated transcription initiation"/>
    <property type="evidence" value="ECO:0007669"/>
    <property type="project" value="InterPro"/>
</dbReference>
<evidence type="ECO:0000256" key="4">
    <source>
        <dbReference type="ARBA" id="ARBA00023125"/>
    </source>
</evidence>
<dbReference type="SUPFAM" id="SSF88659">
    <property type="entry name" value="Sigma3 and sigma4 domains of RNA polymerase sigma factors"/>
    <property type="match status" value="1"/>
</dbReference>
<dbReference type="Gene3D" id="1.10.10.10">
    <property type="entry name" value="Winged helix-like DNA-binding domain superfamily/Winged helix DNA-binding domain"/>
    <property type="match status" value="1"/>
</dbReference>
<sequence length="250" mass="27530">MRMGSTDERSRRAETVLGSWSPTTGPNGPSTPHEVVPSPMTRPSEHRTDDLESAGESLGDRAAHAILEYREGRTDALSDLVREATPLLWHTVRAQGVDPQTADDVVQSTWAALVRHAHTISEPKAVLKWLLVTARRGAWETVRKGRDDVRRRTELPDDVAEGTATLPDAGPGPEEEVLRDERDRLLWAAVRRLPARCQELLRLVSLADRPDYRAISAAIGMPVGSIGATRGRCLAKLRAVLTEEGETSWT</sequence>
<dbReference type="Proteomes" id="UP000009236">
    <property type="component" value="Chromosome"/>
</dbReference>
<feature type="compositionally biased region" description="Low complexity" evidence="6">
    <location>
        <begin position="18"/>
        <end position="32"/>
    </location>
</feature>
<evidence type="ECO:0000259" key="7">
    <source>
        <dbReference type="Pfam" id="PF04542"/>
    </source>
</evidence>
<dbReference type="InterPro" id="IPR013325">
    <property type="entry name" value="RNA_pol_sigma_r2"/>
</dbReference>
<dbReference type="PANTHER" id="PTHR43133:SF8">
    <property type="entry name" value="RNA POLYMERASE SIGMA FACTOR HI_1459-RELATED"/>
    <property type="match status" value="1"/>
</dbReference>
<keyword evidence="9" id="KW-1185">Reference proteome</keyword>
<feature type="region of interest" description="Disordered" evidence="6">
    <location>
        <begin position="1"/>
        <end position="58"/>
    </location>
</feature>
<evidence type="ECO:0000256" key="2">
    <source>
        <dbReference type="ARBA" id="ARBA00023015"/>
    </source>
</evidence>
<evidence type="ECO:0000313" key="8">
    <source>
        <dbReference type="EMBL" id="AEG43431.1"/>
    </source>
</evidence>
<proteinExistence type="inferred from homology"/>
<dbReference type="PANTHER" id="PTHR43133">
    <property type="entry name" value="RNA POLYMERASE ECF-TYPE SIGMA FACTO"/>
    <property type="match status" value="1"/>
</dbReference>
<dbReference type="AlphaFoldDB" id="F6FVV1"/>
<dbReference type="EMBL" id="CP002810">
    <property type="protein sequence ID" value="AEG43431.1"/>
    <property type="molecule type" value="Genomic_DNA"/>
</dbReference>
<evidence type="ECO:0000256" key="6">
    <source>
        <dbReference type="SAM" id="MobiDB-lite"/>
    </source>
</evidence>
<dbReference type="GO" id="GO:0016987">
    <property type="term" value="F:sigma factor activity"/>
    <property type="evidence" value="ECO:0007669"/>
    <property type="project" value="UniProtKB-KW"/>
</dbReference>
<dbReference type="InterPro" id="IPR014284">
    <property type="entry name" value="RNA_pol_sigma-70_dom"/>
</dbReference>
<feature type="domain" description="RNA polymerase sigma-70 region 2" evidence="7">
    <location>
        <begin position="80"/>
        <end position="145"/>
    </location>
</feature>
<dbReference type="InterPro" id="IPR036388">
    <property type="entry name" value="WH-like_DNA-bd_sf"/>
</dbReference>
<dbReference type="InterPro" id="IPR039425">
    <property type="entry name" value="RNA_pol_sigma-70-like"/>
</dbReference>
<keyword evidence="2" id="KW-0805">Transcription regulation</keyword>
<protein>
    <submittedName>
        <fullName evidence="8">RNA polymerase, sigma-24 subunit, ECF subfamily</fullName>
    </submittedName>
</protein>
<dbReference type="KEGG" id="iva:Isova_0644"/>